<evidence type="ECO:0000256" key="3">
    <source>
        <dbReference type="ARBA" id="ARBA00012568"/>
    </source>
</evidence>
<feature type="active site" description="Nucleophile" evidence="7">
    <location>
        <position position="101"/>
    </location>
</feature>
<dbReference type="NCBIfam" id="TIGR01250">
    <property type="entry name" value="pro_imino_pep_2"/>
    <property type="match status" value="1"/>
</dbReference>
<accession>A0AA37V142</accession>
<evidence type="ECO:0000256" key="2">
    <source>
        <dbReference type="ARBA" id="ARBA00010088"/>
    </source>
</evidence>
<reference evidence="10" key="4">
    <citation type="submission" date="2022-04" db="EMBL/GenBank/DDBJ databases">
        <authorList>
            <person name="Komine T."/>
            <person name="Fukano H."/>
            <person name="Wada S."/>
        </authorList>
    </citation>
    <scope>NUCLEOTIDE SEQUENCE</scope>
    <source>
        <strain evidence="10">NJB18185</strain>
    </source>
</reference>
<dbReference type="InterPro" id="IPR029058">
    <property type="entry name" value="AB_hydrolase_fold"/>
</dbReference>
<feature type="domain" description="AB hydrolase-1" evidence="8">
    <location>
        <begin position="27"/>
        <end position="269"/>
    </location>
</feature>
<dbReference type="PRINTS" id="PR00793">
    <property type="entry name" value="PROAMNOPTASE"/>
</dbReference>
<dbReference type="GO" id="GO:0004177">
    <property type="term" value="F:aminopeptidase activity"/>
    <property type="evidence" value="ECO:0007669"/>
    <property type="project" value="UniProtKB-EC"/>
</dbReference>
<keyword evidence="5" id="KW-0378">Hydrolase</keyword>
<dbReference type="EMBL" id="BFCH01000019">
    <property type="protein sequence ID" value="GBG39424.1"/>
    <property type="molecule type" value="Genomic_DNA"/>
</dbReference>
<dbReference type="InterPro" id="IPR005945">
    <property type="entry name" value="Pro_imino_pep"/>
</dbReference>
<evidence type="ECO:0000256" key="5">
    <source>
        <dbReference type="ARBA" id="ARBA00022801"/>
    </source>
</evidence>
<comment type="caution">
    <text evidence="10">The sequence shown here is derived from an EMBL/GenBank/DDBJ whole genome shotgun (WGS) entry which is preliminary data.</text>
</comment>
<dbReference type="Gene3D" id="3.40.50.1820">
    <property type="entry name" value="alpha/beta hydrolase"/>
    <property type="match status" value="1"/>
</dbReference>
<keyword evidence="11" id="KW-1185">Reference proteome</keyword>
<evidence type="ECO:0000313" key="11">
    <source>
        <dbReference type="Proteomes" id="UP000245060"/>
    </source>
</evidence>
<dbReference type="PIRSF" id="PIRSF005539">
    <property type="entry name" value="Pept_S33_TRI_F1"/>
    <property type="match status" value="1"/>
</dbReference>
<dbReference type="PANTHER" id="PTHR43798:SF33">
    <property type="entry name" value="HYDROLASE, PUTATIVE (AFU_ORTHOLOGUE AFUA_2G14860)-RELATED"/>
    <property type="match status" value="1"/>
</dbReference>
<name>A0AA37V142_9MYCO</name>
<evidence type="ECO:0000256" key="7">
    <source>
        <dbReference type="PIRSR" id="PIRSR005539-1"/>
    </source>
</evidence>
<evidence type="ECO:0000259" key="8">
    <source>
        <dbReference type="Pfam" id="PF00561"/>
    </source>
</evidence>
<dbReference type="SUPFAM" id="SSF53474">
    <property type="entry name" value="alpha/beta-Hydrolases"/>
    <property type="match status" value="1"/>
</dbReference>
<protein>
    <recommendedName>
        <fullName evidence="4">Proline iminopeptidase</fullName>
        <ecNumber evidence="3">3.4.11.5</ecNumber>
    </recommendedName>
    <alternativeName>
        <fullName evidence="6">Prolyl aminopeptidase</fullName>
    </alternativeName>
</protein>
<proteinExistence type="inferred from homology"/>
<evidence type="ECO:0000313" key="9">
    <source>
        <dbReference type="EMBL" id="GBG39424.1"/>
    </source>
</evidence>
<dbReference type="InterPro" id="IPR002410">
    <property type="entry name" value="Peptidase_S33"/>
</dbReference>
<dbReference type="InterPro" id="IPR050266">
    <property type="entry name" value="AB_hydrolase_sf"/>
</dbReference>
<dbReference type="AlphaFoldDB" id="A0AA37V142"/>
<organism evidence="10 12">
    <name type="scientific">Mycobacterium montefiorense</name>
    <dbReference type="NCBI Taxonomy" id="154654"/>
    <lineage>
        <taxon>Bacteria</taxon>
        <taxon>Bacillati</taxon>
        <taxon>Actinomycetota</taxon>
        <taxon>Actinomycetes</taxon>
        <taxon>Mycobacteriales</taxon>
        <taxon>Mycobacteriaceae</taxon>
        <taxon>Mycobacterium</taxon>
        <taxon>Mycobacterium simiae complex</taxon>
    </lineage>
</organism>
<feature type="active site" evidence="7">
    <location>
        <position position="239"/>
    </location>
</feature>
<dbReference type="GO" id="GO:0006508">
    <property type="term" value="P:proteolysis"/>
    <property type="evidence" value="ECO:0007669"/>
    <property type="project" value="InterPro"/>
</dbReference>
<dbReference type="Proteomes" id="UP000245060">
    <property type="component" value="Unassembled WGS sequence"/>
</dbReference>
<comment type="catalytic activity">
    <reaction evidence="1">
        <text>Release of N-terminal proline from a peptide.</text>
        <dbReference type="EC" id="3.4.11.5"/>
    </reaction>
</comment>
<dbReference type="EC" id="3.4.11.5" evidence="3"/>
<evidence type="ECO:0000313" key="12">
    <source>
        <dbReference type="Proteomes" id="UP001139505"/>
    </source>
</evidence>
<reference evidence="9" key="1">
    <citation type="journal article" date="2018" name="Genome Announc.">
        <title>Draft Genome Sequence of Mycobacterium montefiorense Isolated from Japanese Black Salamander (Hynobius nigrescens).</title>
        <authorList>
            <person name="Fukano H."/>
            <person name="Yoshida M."/>
            <person name="Shimizu A."/>
            <person name="Iwao H."/>
            <person name="Katayama Y."/>
            <person name="Omatsu T."/>
            <person name="Mizutani T."/>
            <person name="Kurata O."/>
            <person name="Wada S."/>
            <person name="Hoshino Y."/>
        </authorList>
    </citation>
    <scope>NUCLEOTIDE SEQUENCE</scope>
    <source>
        <strain evidence="9">BS</strain>
    </source>
</reference>
<evidence type="ECO:0000256" key="6">
    <source>
        <dbReference type="ARBA" id="ARBA00029605"/>
    </source>
</evidence>
<gene>
    <name evidence="10" type="primary">pip_2</name>
    <name evidence="9" type="synonym">pip_1</name>
    <name evidence="9" type="ORF">MmonteBS_37960</name>
    <name evidence="10" type="ORF">NJB18185_47640</name>
</gene>
<dbReference type="Pfam" id="PF00561">
    <property type="entry name" value="Abhydrolase_1"/>
    <property type="match status" value="1"/>
</dbReference>
<evidence type="ECO:0000256" key="1">
    <source>
        <dbReference type="ARBA" id="ARBA00001585"/>
    </source>
</evidence>
<dbReference type="InterPro" id="IPR000073">
    <property type="entry name" value="AB_hydrolase_1"/>
</dbReference>
<comment type="similarity">
    <text evidence="2">Belongs to the peptidase S33 family.</text>
</comment>
<dbReference type="PANTHER" id="PTHR43798">
    <property type="entry name" value="MONOACYLGLYCEROL LIPASE"/>
    <property type="match status" value="1"/>
</dbReference>
<reference evidence="11" key="2">
    <citation type="submission" date="2018-04" db="EMBL/GenBank/DDBJ databases">
        <title>Draft genome sequence of Mycobacterium montefiorense isolated from Japanese black salamander.</title>
        <authorList>
            <person name="Fukano H."/>
            <person name="Yoshida M."/>
            <person name="Shimizu A."/>
            <person name="Iwao H."/>
            <person name="Kurata O."/>
            <person name="Katayama Y."/>
            <person name="Omatsu T."/>
            <person name="Mizutani T."/>
            <person name="Wada S."/>
            <person name="Hoshino Y."/>
        </authorList>
    </citation>
    <scope>NUCLEOTIDE SEQUENCE [LARGE SCALE GENOMIC DNA]</scope>
    <source>
        <strain evidence="11">BS</strain>
    </source>
</reference>
<feature type="active site" description="Proton donor" evidence="7">
    <location>
        <position position="266"/>
    </location>
</feature>
<evidence type="ECO:0000313" key="10">
    <source>
        <dbReference type="EMBL" id="GKU74993.1"/>
    </source>
</evidence>
<dbReference type="GO" id="GO:0016020">
    <property type="term" value="C:membrane"/>
    <property type="evidence" value="ECO:0007669"/>
    <property type="project" value="TreeGrafter"/>
</dbReference>
<reference evidence="10" key="3">
    <citation type="journal article" date="2022" name="Microbiol. Resour. Announc.">
        <title>Draft Genome Sequences of Eight Mycobacterium montefiorense Strains Isolated from Salamanders in Captivity.</title>
        <authorList>
            <person name="Komine T."/>
            <person name="Ihara H."/>
            <person name="Fukano H."/>
            <person name="Hoshino Y."/>
            <person name="Kurata O."/>
            <person name="Wada S."/>
        </authorList>
    </citation>
    <scope>NUCLEOTIDE SEQUENCE</scope>
    <source>
        <strain evidence="10">NJB18185</strain>
    </source>
</reference>
<sequence>MTRSEGTAAVPGGNIWFKRIGGGTGLPLLVIHGGPGFPHNYLGSLERLADSREVIFWDQLGCGRSESPSNAELWTMRRSVAELRAVIAALNLDRFHLYGHSFGGMLAQQYVLDAPPQAVSLILSNSLASMQRFAQDVAYLKSLLDPATQSVIDHHESAGTTDSDDYQAASKTWFETYICRVLPWPAELEHSINNVGVQIYETMFGPSEFSINGNLRTWDILDRLAEICLPSLIIAGTFDECTPDHMWEMHRRIKGSRFALFTGSAHMPF</sequence>
<dbReference type="EMBL" id="BQYH01000065">
    <property type="protein sequence ID" value="GKU74993.1"/>
    <property type="molecule type" value="Genomic_DNA"/>
</dbReference>
<dbReference type="Proteomes" id="UP001139505">
    <property type="component" value="Unassembled WGS sequence"/>
</dbReference>
<evidence type="ECO:0000256" key="4">
    <source>
        <dbReference type="ARBA" id="ARBA00021843"/>
    </source>
</evidence>